<evidence type="ECO:0000256" key="10">
    <source>
        <dbReference type="ARBA" id="ARBA00031501"/>
    </source>
</evidence>
<dbReference type="GO" id="GO:0004134">
    <property type="term" value="F:4-alpha-glucanotransferase activity"/>
    <property type="evidence" value="ECO:0007669"/>
    <property type="project" value="UniProtKB-EC"/>
</dbReference>
<keyword evidence="8" id="KW-0119">Carbohydrate metabolism</keyword>
<dbReference type="GO" id="GO:0005975">
    <property type="term" value="P:carbohydrate metabolic process"/>
    <property type="evidence" value="ECO:0007669"/>
    <property type="project" value="InterPro"/>
</dbReference>
<comment type="catalytic activity">
    <reaction evidence="1">
        <text>Transfers a segment of a (1-&gt;4)-alpha-D-glucan to a new position in an acceptor, which may be glucose or a (1-&gt;4)-alpha-D-glucan.</text>
        <dbReference type="EC" id="2.4.1.25"/>
    </reaction>
</comment>
<dbReference type="InterPro" id="IPR003385">
    <property type="entry name" value="Glyco_hydro_77"/>
</dbReference>
<dbReference type="Gene3D" id="3.20.20.80">
    <property type="entry name" value="Glycosidases"/>
    <property type="match status" value="1"/>
</dbReference>
<dbReference type="EMBL" id="JAHRHJ020000010">
    <property type="protein sequence ID" value="KAH9299658.1"/>
    <property type="molecule type" value="Genomic_DNA"/>
</dbReference>
<sequence>EVVLIRDPEDPRKFYPRFSLEETISFRELDDHSKNVLKRLYYDYYFHRQEKLWRQNALKTLPVLLNSSDMLACGEDLGLIPACVHPVCAPSCHDCSTLRAWWEEDEGRRIRFFRNVLGYSEAPPAQCVPEVALAIIQQHVEAPSMWAIFPLQDILALKEEYSKRPAAEETINNPTNPKHYWRF</sequence>
<dbReference type="EC" id="2.4.1.25" evidence="4"/>
<proteinExistence type="inferred from homology"/>
<feature type="non-terminal residue" evidence="11">
    <location>
        <position position="1"/>
    </location>
</feature>
<comment type="subcellular location">
    <subcellularLocation>
        <location evidence="2">Cytoplasm</location>
    </subcellularLocation>
</comment>
<evidence type="ECO:0000256" key="8">
    <source>
        <dbReference type="ARBA" id="ARBA00023277"/>
    </source>
</evidence>
<evidence type="ECO:0000256" key="1">
    <source>
        <dbReference type="ARBA" id="ARBA00000439"/>
    </source>
</evidence>
<evidence type="ECO:0000256" key="5">
    <source>
        <dbReference type="ARBA" id="ARBA00022490"/>
    </source>
</evidence>
<dbReference type="GO" id="GO:0005737">
    <property type="term" value="C:cytoplasm"/>
    <property type="evidence" value="ECO:0007669"/>
    <property type="project" value="UniProtKB-SubCell"/>
</dbReference>
<keyword evidence="5" id="KW-0963">Cytoplasm</keyword>
<protein>
    <recommendedName>
        <fullName evidence="4">4-alpha-glucanotransferase</fullName>
        <ecNumber evidence="4">2.4.1.25</ecNumber>
    </recommendedName>
    <alternativeName>
        <fullName evidence="9">Amylomaltase</fullName>
    </alternativeName>
    <alternativeName>
        <fullName evidence="10">Disproportionating enzyme</fullName>
    </alternativeName>
</protein>
<feature type="non-terminal residue" evidence="11">
    <location>
        <position position="183"/>
    </location>
</feature>
<organism evidence="11 12">
    <name type="scientific">Taxus chinensis</name>
    <name type="common">Chinese yew</name>
    <name type="synonym">Taxus wallichiana var. chinensis</name>
    <dbReference type="NCBI Taxonomy" id="29808"/>
    <lineage>
        <taxon>Eukaryota</taxon>
        <taxon>Viridiplantae</taxon>
        <taxon>Streptophyta</taxon>
        <taxon>Embryophyta</taxon>
        <taxon>Tracheophyta</taxon>
        <taxon>Spermatophyta</taxon>
        <taxon>Pinopsida</taxon>
        <taxon>Pinidae</taxon>
        <taxon>Conifers II</taxon>
        <taxon>Cupressales</taxon>
        <taxon>Taxaceae</taxon>
        <taxon>Taxus</taxon>
    </lineage>
</organism>
<evidence type="ECO:0000256" key="7">
    <source>
        <dbReference type="ARBA" id="ARBA00022679"/>
    </source>
</evidence>
<dbReference type="SUPFAM" id="SSF51445">
    <property type="entry name" value="(Trans)glycosidases"/>
    <property type="match status" value="1"/>
</dbReference>
<dbReference type="Pfam" id="PF02446">
    <property type="entry name" value="Glyco_hydro_77"/>
    <property type="match status" value="1"/>
</dbReference>
<keyword evidence="6" id="KW-0328">Glycosyltransferase</keyword>
<keyword evidence="7" id="KW-0808">Transferase</keyword>
<reference evidence="11 12" key="1">
    <citation type="journal article" date="2021" name="Nat. Plants">
        <title>The Taxus genome provides insights into paclitaxel biosynthesis.</title>
        <authorList>
            <person name="Xiong X."/>
            <person name="Gou J."/>
            <person name="Liao Q."/>
            <person name="Li Y."/>
            <person name="Zhou Q."/>
            <person name="Bi G."/>
            <person name="Li C."/>
            <person name="Du R."/>
            <person name="Wang X."/>
            <person name="Sun T."/>
            <person name="Guo L."/>
            <person name="Liang H."/>
            <person name="Lu P."/>
            <person name="Wu Y."/>
            <person name="Zhang Z."/>
            <person name="Ro D.K."/>
            <person name="Shang Y."/>
            <person name="Huang S."/>
            <person name="Yan J."/>
        </authorList>
    </citation>
    <scope>NUCLEOTIDE SEQUENCE [LARGE SCALE GENOMIC DNA]</scope>
    <source>
        <strain evidence="11">Ta-2019</strain>
    </source>
</reference>
<dbReference type="AlphaFoldDB" id="A0AA38CNF0"/>
<evidence type="ECO:0000256" key="6">
    <source>
        <dbReference type="ARBA" id="ARBA00022676"/>
    </source>
</evidence>
<dbReference type="PANTHER" id="PTHR32518">
    <property type="match status" value="1"/>
</dbReference>
<evidence type="ECO:0000256" key="4">
    <source>
        <dbReference type="ARBA" id="ARBA00012560"/>
    </source>
</evidence>
<evidence type="ECO:0000256" key="9">
    <source>
        <dbReference type="ARBA" id="ARBA00031423"/>
    </source>
</evidence>
<keyword evidence="12" id="KW-1185">Reference proteome</keyword>
<accession>A0AA38CNF0</accession>
<gene>
    <name evidence="11" type="ORF">KI387_031340</name>
</gene>
<name>A0AA38CNF0_TAXCH</name>
<evidence type="ECO:0000256" key="3">
    <source>
        <dbReference type="ARBA" id="ARBA00005684"/>
    </source>
</evidence>
<comment type="similarity">
    <text evidence="3">Belongs to the disproportionating enzyme family.</text>
</comment>
<dbReference type="Proteomes" id="UP000824469">
    <property type="component" value="Unassembled WGS sequence"/>
</dbReference>
<evidence type="ECO:0000256" key="2">
    <source>
        <dbReference type="ARBA" id="ARBA00004496"/>
    </source>
</evidence>
<evidence type="ECO:0000313" key="12">
    <source>
        <dbReference type="Proteomes" id="UP000824469"/>
    </source>
</evidence>
<dbReference type="PANTHER" id="PTHR32518:SF3">
    <property type="entry name" value="4-ALPHA-GLUCANOTRANSFERASE"/>
    <property type="match status" value="1"/>
</dbReference>
<evidence type="ECO:0000313" key="11">
    <source>
        <dbReference type="EMBL" id="KAH9299658.1"/>
    </source>
</evidence>
<comment type="caution">
    <text evidence="11">The sequence shown here is derived from an EMBL/GenBank/DDBJ whole genome shotgun (WGS) entry which is preliminary data.</text>
</comment>
<dbReference type="InterPro" id="IPR017853">
    <property type="entry name" value="GH"/>
</dbReference>